<dbReference type="PANTHER" id="PTHR43156">
    <property type="entry name" value="STAGE II SPORULATION PROTEIN E-RELATED"/>
    <property type="match status" value="1"/>
</dbReference>
<dbReference type="Pfam" id="PF00989">
    <property type="entry name" value="PAS"/>
    <property type="match status" value="1"/>
</dbReference>
<keyword evidence="5" id="KW-1185">Reference proteome</keyword>
<dbReference type="Gene3D" id="3.60.40.10">
    <property type="entry name" value="PPM-type phosphatase domain"/>
    <property type="match status" value="1"/>
</dbReference>
<dbReference type="InterPro" id="IPR036457">
    <property type="entry name" value="PPM-type-like_dom_sf"/>
</dbReference>
<keyword evidence="1" id="KW-0378">Hydrolase</keyword>
<dbReference type="InterPro" id="IPR052016">
    <property type="entry name" value="Bact_Sigma-Reg"/>
</dbReference>
<dbReference type="InterPro" id="IPR035965">
    <property type="entry name" value="PAS-like_dom_sf"/>
</dbReference>
<dbReference type="EMBL" id="JBHTJA010000032">
    <property type="protein sequence ID" value="MFD0902206.1"/>
    <property type="molecule type" value="Genomic_DNA"/>
</dbReference>
<dbReference type="NCBIfam" id="TIGR00229">
    <property type="entry name" value="sensory_box"/>
    <property type="match status" value="1"/>
</dbReference>
<organism evidence="4 5">
    <name type="scientific">Actinomadura sediminis</name>
    <dbReference type="NCBI Taxonomy" id="1038904"/>
    <lineage>
        <taxon>Bacteria</taxon>
        <taxon>Bacillati</taxon>
        <taxon>Actinomycetota</taxon>
        <taxon>Actinomycetes</taxon>
        <taxon>Streptosporangiales</taxon>
        <taxon>Thermomonosporaceae</taxon>
        <taxon>Actinomadura</taxon>
    </lineage>
</organism>
<dbReference type="InterPro" id="IPR013767">
    <property type="entry name" value="PAS_fold"/>
</dbReference>
<dbReference type="Pfam" id="PF07228">
    <property type="entry name" value="SpoIIE"/>
    <property type="match status" value="1"/>
</dbReference>
<evidence type="ECO:0000313" key="4">
    <source>
        <dbReference type="EMBL" id="MFD0902206.1"/>
    </source>
</evidence>
<dbReference type="InterPro" id="IPR000014">
    <property type="entry name" value="PAS"/>
</dbReference>
<reference evidence="5" key="1">
    <citation type="journal article" date="2019" name="Int. J. Syst. Evol. Microbiol.">
        <title>The Global Catalogue of Microorganisms (GCM) 10K type strain sequencing project: providing services to taxonomists for standard genome sequencing and annotation.</title>
        <authorList>
            <consortium name="The Broad Institute Genomics Platform"/>
            <consortium name="The Broad Institute Genome Sequencing Center for Infectious Disease"/>
            <person name="Wu L."/>
            <person name="Ma J."/>
        </authorList>
    </citation>
    <scope>NUCLEOTIDE SEQUENCE [LARGE SCALE GENOMIC DNA]</scope>
    <source>
        <strain evidence="5">JCM 31202</strain>
    </source>
</reference>
<dbReference type="Pfam" id="PF01590">
    <property type="entry name" value="GAF"/>
    <property type="match status" value="1"/>
</dbReference>
<comment type="caution">
    <text evidence="4">The sequence shown here is derived from an EMBL/GenBank/DDBJ whole genome shotgun (WGS) entry which is preliminary data.</text>
</comment>
<dbReference type="Proteomes" id="UP001596972">
    <property type="component" value="Unassembled WGS sequence"/>
</dbReference>
<dbReference type="InterPro" id="IPR029016">
    <property type="entry name" value="GAF-like_dom_sf"/>
</dbReference>
<feature type="domain" description="PAS" evidence="3">
    <location>
        <begin position="309"/>
        <end position="348"/>
    </location>
</feature>
<evidence type="ECO:0000256" key="2">
    <source>
        <dbReference type="SAM" id="MobiDB-lite"/>
    </source>
</evidence>
<proteinExistence type="predicted"/>
<feature type="region of interest" description="Disordered" evidence="2">
    <location>
        <begin position="411"/>
        <end position="443"/>
    </location>
</feature>
<dbReference type="Gene3D" id="3.30.450.40">
    <property type="match status" value="1"/>
</dbReference>
<dbReference type="CDD" id="cd00130">
    <property type="entry name" value="PAS"/>
    <property type="match status" value="1"/>
</dbReference>
<gene>
    <name evidence="4" type="ORF">ACFQ11_17540</name>
</gene>
<dbReference type="CDD" id="cd16936">
    <property type="entry name" value="HATPase_RsbW-like"/>
    <property type="match status" value="1"/>
</dbReference>
<dbReference type="Gene3D" id="3.30.450.20">
    <property type="entry name" value="PAS domain"/>
    <property type="match status" value="1"/>
</dbReference>
<dbReference type="SUPFAM" id="SSF55785">
    <property type="entry name" value="PYP-like sensor domain (PAS domain)"/>
    <property type="match status" value="1"/>
</dbReference>
<feature type="compositionally biased region" description="Basic and acidic residues" evidence="2">
    <location>
        <begin position="423"/>
        <end position="436"/>
    </location>
</feature>
<sequence>MSDADAVETTRRPLPPRPDSPALARRFVRGRLAGKVPPDTVDTAVLVISELVTNAVLHARTGIQVAVRAVGGGVHARVTDRAPHRGLVPGRRHPYTDTGRGLYVIERLTDRYGVDTGERGKTVWFELGDPRAPAPAPSGWGPPDPPDGARRTVTLADVPWELCMADRQHRHAILRELLLAAASGDPLGVGPDALHTAHDANNMLSACLAAADRGPDADIRTVALSVPADAAPALGTLRDVLDAAEDATRTEALLSRPALPQSTALQKWLLDEVIGQLDEDRPPTAWTVASRDPTPLPWDADQVRESRLPTVATDDRNRITAVNEAAADLLGWDAGDLVGRRLTVLIPEHLRDRHIAAFTSLLLTGRPRILGRPVPLPALHRDGSTVPVRLLIQSQEKDDGRTVFVAHLIPRTTASPPEAPDGGDTRWPEEPREPARRARRPTMDLSPIERLSLLTDSERALSSAQDLVQGLRQVGRMLTRRLVDWCAVDLLDEHGEVERVLVVHHDPALPSPAAYEGRFPPLTHTARGPLARALRGAGPLVLTDATAYGDGPLDARYAELFDRLGAGKAVITPLRARRDVLGAVTLGRLSPDLPTQAELEFVQDLAHGIALGVENARLYDQARKVAERLQQSLLPPLPAAEHLELAARYAPSTITAQAGGDWYDGFVLPNGDLALAIGDVAGHDIDATATMSRLSGMLRGAAVVCREPPEEVLHHLDIANRLLAEEATATCIYAVVKGAGADCVLVHSSAGHPPPLLTTPDGATRYLDGGSGLMLGTGVDLPRPSARTPLPPHSTVLLYTDGLIERRDEPIDASLQRLREHAGALARAPLGVFCDELLIRLGADGTDDIALIALRPTP</sequence>
<dbReference type="SUPFAM" id="SSF55874">
    <property type="entry name" value="ATPase domain of HSP90 chaperone/DNA topoisomerase II/histidine kinase"/>
    <property type="match status" value="1"/>
</dbReference>
<dbReference type="Pfam" id="PF13581">
    <property type="entry name" value="HATPase_c_2"/>
    <property type="match status" value="1"/>
</dbReference>
<dbReference type="SMART" id="SM00065">
    <property type="entry name" value="GAF"/>
    <property type="match status" value="1"/>
</dbReference>
<dbReference type="SUPFAM" id="SSF55781">
    <property type="entry name" value="GAF domain-like"/>
    <property type="match status" value="1"/>
</dbReference>
<dbReference type="PANTHER" id="PTHR43156:SF2">
    <property type="entry name" value="STAGE II SPORULATION PROTEIN E"/>
    <property type="match status" value="1"/>
</dbReference>
<dbReference type="PROSITE" id="PS50112">
    <property type="entry name" value="PAS"/>
    <property type="match status" value="1"/>
</dbReference>
<feature type="region of interest" description="Disordered" evidence="2">
    <location>
        <begin position="1"/>
        <end position="22"/>
    </location>
</feature>
<dbReference type="RefSeq" id="WP_378299773.1">
    <property type="nucleotide sequence ID" value="NZ_JBHTJA010000032.1"/>
</dbReference>
<evidence type="ECO:0000313" key="5">
    <source>
        <dbReference type="Proteomes" id="UP001596972"/>
    </source>
</evidence>
<evidence type="ECO:0000256" key="1">
    <source>
        <dbReference type="ARBA" id="ARBA00022801"/>
    </source>
</evidence>
<dbReference type="SMART" id="SM00331">
    <property type="entry name" value="PP2C_SIG"/>
    <property type="match status" value="1"/>
</dbReference>
<name>A0ABW3ETZ0_9ACTN</name>
<protein>
    <submittedName>
        <fullName evidence="4">SpoIIE family protein phosphatase</fullName>
    </submittedName>
</protein>
<dbReference type="InterPro" id="IPR003018">
    <property type="entry name" value="GAF"/>
</dbReference>
<dbReference type="InterPro" id="IPR036890">
    <property type="entry name" value="HATPase_C_sf"/>
</dbReference>
<dbReference type="Gene3D" id="3.30.565.10">
    <property type="entry name" value="Histidine kinase-like ATPase, C-terminal domain"/>
    <property type="match status" value="1"/>
</dbReference>
<dbReference type="InterPro" id="IPR001932">
    <property type="entry name" value="PPM-type_phosphatase-like_dom"/>
</dbReference>
<dbReference type="InterPro" id="IPR003594">
    <property type="entry name" value="HATPase_dom"/>
</dbReference>
<dbReference type="SMART" id="SM00091">
    <property type="entry name" value="PAS"/>
    <property type="match status" value="1"/>
</dbReference>
<accession>A0ABW3ETZ0</accession>
<evidence type="ECO:0000259" key="3">
    <source>
        <dbReference type="PROSITE" id="PS50112"/>
    </source>
</evidence>